<evidence type="ECO:0000256" key="2">
    <source>
        <dbReference type="ARBA" id="ARBA00023268"/>
    </source>
</evidence>
<dbReference type="OrthoDB" id="5827200at2759"/>
<dbReference type="Proteomes" id="UP000025227">
    <property type="component" value="Unplaced"/>
</dbReference>
<feature type="region of interest" description="Disordered" evidence="3">
    <location>
        <begin position="874"/>
        <end position="939"/>
    </location>
</feature>
<dbReference type="InterPro" id="IPR001584">
    <property type="entry name" value="Integrase_cat-core"/>
</dbReference>
<evidence type="ECO:0000256" key="1">
    <source>
        <dbReference type="ARBA" id="ARBA00012493"/>
    </source>
</evidence>
<dbReference type="FunFam" id="1.10.340.70:FF:000001">
    <property type="entry name" value="Retrovirus-related Pol polyprotein from transposon gypsy-like Protein"/>
    <property type="match status" value="1"/>
</dbReference>
<reference evidence="6" key="1">
    <citation type="submission" date="2020-12" db="UniProtKB">
        <authorList>
            <consortium name="WormBaseParasite"/>
        </authorList>
    </citation>
    <scope>IDENTIFICATION</scope>
    <source>
        <strain evidence="6">MHco3</strain>
    </source>
</reference>
<dbReference type="EC" id="2.7.7.49" evidence="1"/>
<dbReference type="GO" id="GO:0042575">
    <property type="term" value="C:DNA polymerase complex"/>
    <property type="evidence" value="ECO:0007669"/>
    <property type="project" value="UniProtKB-ARBA"/>
</dbReference>
<sequence length="1526" mass="171617">MRTTLSSATTFFAKLPPWTIDYATRTFSMANQQVQILCTSPADNDQSNDHSVTVRVAETTVLPPSAETFVRCTTGLTDETPLMLVSQSEKLAEKSIMVTPAVVRSTNPLLLVANPSLTAETLYKGQQISATVLLHHAELSPFSDDPSNSPPFAGRITPKAAHTDTENYFEAQRIDLSQAEVSEAERQQLTDLFHEFRGRISTGSYDLGSYEDSKTVIKTTTDTPPTRFRPPRIPVKFQKELDDHINKLLQAGRIAESDTPWIYNTVLIEKKDGSLRVCLDFRPFNSITIPDHYPLPRIDDILAKISGHKFYSTLDLASGYMQLRLSPESQAKSGAYFSRAMARILAGLEGNCLAYLDDIVIFDKDFPSHLESLRKVFYRFRLHNIKASGKKLTEIARSRINFLGHEITGNLYSPAQRNISAIQDFPKPTSTKAVKGFVGMANFFRKFIPNFAHIAAPLYALLKDQVKFVWGIEQEEAFQRLKHLLVAKPCLSFPQDKEFFLHTDGSQKAVGAALFQTASDADQKQLVLSHHNLRQSYDRLLGPPPLTFLLRHNKTHDNLARWVVELQSYDVTIEYMKGSSNVVADALSRAVNPENKFQDNTAEAEDIVDFPVSINLALASTCSVRPTIHCLGPPLAIRPYDALQEQRQDRLCNAIFKFIETQCFPDDVSEDQKASWLSIDERCTIRKNGCLYYNSNPSSDNPFRFERLVVPEKLKEPVFLALHTSPSSGGHFNWRKTLAKIARKYFWPHMAEDIFALVRACEPCQRKRPNPMNREHLIPVTSGAIFDKVYVDLCGPLHVSESGNKYILAMIDHFSKYVIAAPLPDCSAITVAQAIVSECILKFGVMTQLISDNASYFKGEVMSEVGRLLRISRSVSPSAPPAKSQRSASGRRRPSNAQPSHPSSSQNRPEAPSTHTHAGPRRPQPRSSGRGASSSRATAGRDLRAARQYHVGPLPQVDVGQLPQKTPQGFSHYLIRRHPWAYLVNPRPIDMLWENLPVVTTTLRTEVYRHLPDSGYLSLRFNKSLFPQIVVRTPPRLPSEFPFIELQSLEDTIAFRERSQRVLENVLAGTYMDTDISNLPQTSSVKHPYITAPPFRKGYRPVLYQVVSTAWGTGVILEAKDFFTVGPDRRDLHCIVLDTFAVEIVRHRRGFNKSLVSVKDFVWVYDVKPTRQALKEPLKSLEESRVPRTTIVNTTSVFFFRASYFAFVRPKDHESPIYGMILNLISRHRSVVRARAAFEGCPDAVTFTSAITSFPLRRLSQYDIVSARSRVNVSSAMRFSEPPASLEAREHLALLIRRFLPMHPDEGMLPLEVFRITEEERAFFEDRLGPFNDYVNDPNSSKAEVAKICSAACSALVAVNNADDDRRSHLTDATNVWPRWFPTCIRFHIHDMPSEAGWGPGRHAVVWVVGSNNLIQVKVVHVEPDTPARRLDVTAEAFRWSHRAIQRAFTAHGTDIGIGHTAGICVRLVKTSASSDPVYELVSRSSMFENLQTDSIGHQVINLVFGCPRPNADQPLQLRDLPISHR</sequence>
<feature type="domain" description="Integrase catalytic" evidence="4">
    <location>
        <begin position="775"/>
        <end position="881"/>
    </location>
</feature>
<dbReference type="InterPro" id="IPR043502">
    <property type="entry name" value="DNA/RNA_pol_sf"/>
</dbReference>
<dbReference type="GO" id="GO:0003676">
    <property type="term" value="F:nucleic acid binding"/>
    <property type="evidence" value="ECO:0007669"/>
    <property type="project" value="InterPro"/>
</dbReference>
<keyword evidence="5" id="KW-1185">Reference proteome</keyword>
<dbReference type="FunFam" id="3.30.70.270:FF:000020">
    <property type="entry name" value="Transposon Tf2-6 polyprotein-like Protein"/>
    <property type="match status" value="1"/>
</dbReference>
<dbReference type="PANTHER" id="PTHR37984">
    <property type="entry name" value="PROTEIN CBG26694"/>
    <property type="match status" value="1"/>
</dbReference>
<organism evidence="5 6">
    <name type="scientific">Haemonchus contortus</name>
    <name type="common">Barber pole worm</name>
    <dbReference type="NCBI Taxonomy" id="6289"/>
    <lineage>
        <taxon>Eukaryota</taxon>
        <taxon>Metazoa</taxon>
        <taxon>Ecdysozoa</taxon>
        <taxon>Nematoda</taxon>
        <taxon>Chromadorea</taxon>
        <taxon>Rhabditida</taxon>
        <taxon>Rhabditina</taxon>
        <taxon>Rhabditomorpha</taxon>
        <taxon>Strongyloidea</taxon>
        <taxon>Trichostrongylidae</taxon>
        <taxon>Haemonchus</taxon>
    </lineage>
</organism>
<accession>A0A7I4YJQ8</accession>
<dbReference type="InterPro" id="IPR050951">
    <property type="entry name" value="Retrovirus_Pol_polyprotein"/>
</dbReference>
<evidence type="ECO:0000259" key="4">
    <source>
        <dbReference type="PROSITE" id="PS50994"/>
    </source>
</evidence>
<dbReference type="PROSITE" id="PS50994">
    <property type="entry name" value="INTEGRASE"/>
    <property type="match status" value="1"/>
</dbReference>
<dbReference type="SUPFAM" id="SSF56672">
    <property type="entry name" value="DNA/RNA polymerases"/>
    <property type="match status" value="1"/>
</dbReference>
<evidence type="ECO:0000313" key="6">
    <source>
        <dbReference type="WBParaSite" id="HCON_00107470-00001"/>
    </source>
</evidence>
<dbReference type="InterPro" id="IPR012337">
    <property type="entry name" value="RNaseH-like_sf"/>
</dbReference>
<dbReference type="GO" id="GO:0003964">
    <property type="term" value="F:RNA-directed DNA polymerase activity"/>
    <property type="evidence" value="ECO:0007669"/>
    <property type="project" value="UniProtKB-EC"/>
</dbReference>
<dbReference type="Pfam" id="PF17919">
    <property type="entry name" value="RT_RNaseH_2"/>
    <property type="match status" value="1"/>
</dbReference>
<dbReference type="InterPro" id="IPR041588">
    <property type="entry name" value="Integrase_H2C2"/>
</dbReference>
<feature type="compositionally biased region" description="Low complexity" evidence="3">
    <location>
        <begin position="925"/>
        <end position="938"/>
    </location>
</feature>
<dbReference type="Pfam" id="PF17921">
    <property type="entry name" value="Integrase_H2C2"/>
    <property type="match status" value="1"/>
</dbReference>
<proteinExistence type="predicted"/>
<dbReference type="FunFam" id="3.30.70.270:FF:000003">
    <property type="entry name" value="Transposon Ty3-G Gag-Pol polyprotein"/>
    <property type="match status" value="1"/>
</dbReference>
<dbReference type="Gene3D" id="3.30.70.270">
    <property type="match status" value="3"/>
</dbReference>
<dbReference type="Gene3D" id="3.10.10.10">
    <property type="entry name" value="HIV Type 1 Reverse Transcriptase, subunit A, domain 1"/>
    <property type="match status" value="1"/>
</dbReference>
<dbReference type="InterPro" id="IPR043128">
    <property type="entry name" value="Rev_trsase/Diguanyl_cyclase"/>
</dbReference>
<dbReference type="GO" id="GO:0015074">
    <property type="term" value="P:DNA integration"/>
    <property type="evidence" value="ECO:0007669"/>
    <property type="project" value="InterPro"/>
</dbReference>
<evidence type="ECO:0000256" key="3">
    <source>
        <dbReference type="SAM" id="MobiDB-lite"/>
    </source>
</evidence>
<dbReference type="WBParaSite" id="HCON_00107470-00001">
    <property type="protein sequence ID" value="HCON_00107470-00001"/>
    <property type="gene ID" value="HCON_00107470"/>
</dbReference>
<dbReference type="SUPFAM" id="SSF53098">
    <property type="entry name" value="Ribonuclease H-like"/>
    <property type="match status" value="1"/>
</dbReference>
<feature type="compositionally biased region" description="Polar residues" evidence="3">
    <location>
        <begin position="895"/>
        <end position="916"/>
    </location>
</feature>
<evidence type="ECO:0000313" key="5">
    <source>
        <dbReference type="Proteomes" id="UP000025227"/>
    </source>
</evidence>
<keyword evidence="2" id="KW-0511">Multifunctional enzyme</keyword>
<dbReference type="Gene3D" id="3.30.420.10">
    <property type="entry name" value="Ribonuclease H-like superfamily/Ribonuclease H"/>
    <property type="match status" value="1"/>
</dbReference>
<protein>
    <recommendedName>
        <fullName evidence="1">RNA-directed DNA polymerase</fullName>
        <ecNumber evidence="1">2.7.7.49</ecNumber>
    </recommendedName>
</protein>
<dbReference type="InterPro" id="IPR041577">
    <property type="entry name" value="RT_RNaseH_2"/>
</dbReference>
<dbReference type="CDD" id="cd01647">
    <property type="entry name" value="RT_LTR"/>
    <property type="match status" value="1"/>
</dbReference>
<dbReference type="PANTHER" id="PTHR37984:SF5">
    <property type="entry name" value="PROTEIN NYNRIN-LIKE"/>
    <property type="match status" value="1"/>
</dbReference>
<dbReference type="InterPro" id="IPR036397">
    <property type="entry name" value="RNaseH_sf"/>
</dbReference>
<dbReference type="Gene3D" id="1.10.340.70">
    <property type="match status" value="1"/>
</dbReference>
<name>A0A7I4YJQ8_HAECO</name>